<evidence type="ECO:0000313" key="9">
    <source>
        <dbReference type="Proteomes" id="UP000295793"/>
    </source>
</evidence>
<dbReference type="SUPFAM" id="SSF55073">
    <property type="entry name" value="Nucleotide cyclase"/>
    <property type="match status" value="1"/>
</dbReference>
<dbReference type="SMART" id="SM00052">
    <property type="entry name" value="EAL"/>
    <property type="match status" value="1"/>
</dbReference>
<dbReference type="InterPro" id="IPR000700">
    <property type="entry name" value="PAS-assoc_C"/>
</dbReference>
<keyword evidence="2" id="KW-0812">Transmembrane</keyword>
<comment type="caution">
    <text evidence="8">The sequence shown here is derived from an EMBL/GenBank/DDBJ whole genome shotgun (WGS) entry which is preliminary data.</text>
</comment>
<dbReference type="InterPro" id="IPR043128">
    <property type="entry name" value="Rev_trsase/Diguanyl_cyclase"/>
</dbReference>
<dbReference type="SMART" id="SM00091">
    <property type="entry name" value="PAS"/>
    <property type="match status" value="3"/>
</dbReference>
<feature type="domain" description="GGDEF" evidence="7">
    <location>
        <begin position="649"/>
        <end position="783"/>
    </location>
</feature>
<dbReference type="CDD" id="cd00130">
    <property type="entry name" value="PAS"/>
    <property type="match status" value="2"/>
</dbReference>
<sequence length="1064" mass="118328">MRILNKLTTSGARLHTKLTLALAFLITLVVTGATVLLIDYERELRFNELVSRADRIAELTSRSLAYTVWNIDRDTLADQLVPLSLVPDIIEFSVTATGYGVLHEFKKTAPAAEQDLFTLTKDISFATADSGTQLIGQLHMVFTRAVTDRATREAFHAIWWLVGVILVVLYVATYLLLQRMVSSRVHRLKAMVDRIAKGDFDARCEVESLDELGQLAVRVNVMAKQLSVSDRQLRDNEENLAITLNSIGDGVIATDAYGNVTRMNPEAELLTGWAQQDAQGLPLEEVFQIRNSVTGEASINPVQKVFERGDVVGLANDTVLTSRNGVEYQIADSAAPIRKAEGEIVGVVLVFSDVSEQYRVNRELALTQVHMQALLDAIPDILFEVNRSGRILSYHTHRTDLLIQRPEDFVGKLISEVLPPEPAAVAMAAIEEAAAKGNCSGSIYSLELPDGTVWFELSIAAMKSETAGEGPENERFTVLSRDVTERMQADAKLKLAASVFVNAGEGIMIVDTNKIIVDVNRAFTKITGYSWQDAVGQKTSLLKSGRHDAAFYRAMWKTIHRDGQWSGEIWNRRKNGEEYAELLTISAIHDEQDNIQQFVGLFTDITDIKTHQTQLEYIAHFDSLTGLPNRTLLADRLHQAMAQTMRRKKQLAVAFLDLDGFKEINDSYTHETGDQVLVTLTQRMKDTLREGDTLARLGGDEFVAVLIDLDGPSDSLPLIKRLLGAAAQPMQIGANSLQVTASLGVTFYPQTPGMDADQLLRQADQAMYQAKLAGKNRYSIFDAAQDSSLRWYHESLERIQQALDNNEFVLHYQPKVNMRTGQVIGAEALIRWQHPEKGLLAPAAFLPTIEDHPLAVSVGEWVINSALTQLETWHKRGLALPEVSVNVGARQLQQHDFLERLKFILRRHRNVAPGSLQIEVLETSALADIAQVSRLIEDCANIGISFALDDFGTGYSSLTYLKRLNVAMLKIDQSFVRDMLDDPDDLAILQGVIGLARAFKRNVIAEGVETIEHGTELLKLGCEYAQGYGIARPMPGCELAAWAEQWHNDARWSRLKQLSDTFDI</sequence>
<dbReference type="GO" id="GO:0016020">
    <property type="term" value="C:membrane"/>
    <property type="evidence" value="ECO:0007669"/>
    <property type="project" value="InterPro"/>
</dbReference>
<keyword evidence="2" id="KW-1133">Transmembrane helix</keyword>
<proteinExistence type="predicted"/>
<evidence type="ECO:0000259" key="5">
    <source>
        <dbReference type="PROSITE" id="PS50883"/>
    </source>
</evidence>
<dbReference type="GO" id="GO:0007165">
    <property type="term" value="P:signal transduction"/>
    <property type="evidence" value="ECO:0007669"/>
    <property type="project" value="InterPro"/>
</dbReference>
<dbReference type="Pfam" id="PF00989">
    <property type="entry name" value="PAS"/>
    <property type="match status" value="1"/>
</dbReference>
<evidence type="ECO:0000313" key="8">
    <source>
        <dbReference type="EMBL" id="TCS40444.1"/>
    </source>
</evidence>
<evidence type="ECO:0000259" key="3">
    <source>
        <dbReference type="PROSITE" id="PS50112"/>
    </source>
</evidence>
<dbReference type="CDD" id="cd01948">
    <property type="entry name" value="EAL"/>
    <property type="match status" value="1"/>
</dbReference>
<feature type="transmembrane region" description="Helical" evidence="2">
    <location>
        <begin position="20"/>
        <end position="38"/>
    </location>
</feature>
<dbReference type="CDD" id="cd01949">
    <property type="entry name" value="GGDEF"/>
    <property type="match status" value="1"/>
</dbReference>
<dbReference type="PANTHER" id="PTHR44757:SF2">
    <property type="entry name" value="BIOFILM ARCHITECTURE MAINTENANCE PROTEIN MBAA"/>
    <property type="match status" value="1"/>
</dbReference>
<feature type="domain" description="PAS" evidence="3">
    <location>
        <begin position="236"/>
        <end position="280"/>
    </location>
</feature>
<name>A0A4R3I3N4_9GAMM</name>
<dbReference type="FunFam" id="3.30.70.270:FF:000001">
    <property type="entry name" value="Diguanylate cyclase domain protein"/>
    <property type="match status" value="1"/>
</dbReference>
<dbReference type="AlphaFoldDB" id="A0A4R3I3N4"/>
<dbReference type="Pfam" id="PF00563">
    <property type="entry name" value="EAL"/>
    <property type="match status" value="1"/>
</dbReference>
<dbReference type="InterPro" id="IPR000014">
    <property type="entry name" value="PAS"/>
</dbReference>
<dbReference type="RefSeq" id="WP_165901905.1">
    <property type="nucleotide sequence ID" value="NZ_SLZR01000009.1"/>
</dbReference>
<feature type="domain" description="HAMP" evidence="6">
    <location>
        <begin position="179"/>
        <end position="231"/>
    </location>
</feature>
<evidence type="ECO:0000256" key="1">
    <source>
        <dbReference type="ARBA" id="ARBA00001946"/>
    </source>
</evidence>
<dbReference type="InterPro" id="IPR001633">
    <property type="entry name" value="EAL_dom"/>
</dbReference>
<dbReference type="NCBIfam" id="TIGR00254">
    <property type="entry name" value="GGDEF"/>
    <property type="match status" value="1"/>
</dbReference>
<dbReference type="SUPFAM" id="SSF158472">
    <property type="entry name" value="HAMP domain-like"/>
    <property type="match status" value="1"/>
</dbReference>
<dbReference type="CDD" id="cd06225">
    <property type="entry name" value="HAMP"/>
    <property type="match status" value="1"/>
</dbReference>
<keyword evidence="9" id="KW-1185">Reference proteome</keyword>
<protein>
    <submittedName>
        <fullName evidence="8">PAS domain S-box-containing protein/diguanylate cyclase (GGDEF)-like protein</fullName>
    </submittedName>
</protein>
<feature type="transmembrane region" description="Helical" evidence="2">
    <location>
        <begin position="157"/>
        <end position="177"/>
    </location>
</feature>
<dbReference type="InterPro" id="IPR052155">
    <property type="entry name" value="Biofilm_reg_signaling"/>
</dbReference>
<comment type="cofactor">
    <cofactor evidence="1">
        <name>Mg(2+)</name>
        <dbReference type="ChEBI" id="CHEBI:18420"/>
    </cofactor>
</comment>
<dbReference type="SMART" id="SM00304">
    <property type="entry name" value="HAMP"/>
    <property type="match status" value="1"/>
</dbReference>
<evidence type="ECO:0000256" key="2">
    <source>
        <dbReference type="SAM" id="Phobius"/>
    </source>
</evidence>
<organism evidence="8 9">
    <name type="scientific">Reinekea marinisedimentorum</name>
    <dbReference type="NCBI Taxonomy" id="230495"/>
    <lineage>
        <taxon>Bacteria</taxon>
        <taxon>Pseudomonadati</taxon>
        <taxon>Pseudomonadota</taxon>
        <taxon>Gammaproteobacteria</taxon>
        <taxon>Oceanospirillales</taxon>
        <taxon>Saccharospirillaceae</taxon>
        <taxon>Reinekea</taxon>
    </lineage>
</organism>
<keyword evidence="2" id="KW-0472">Membrane</keyword>
<dbReference type="Gene3D" id="6.10.340.10">
    <property type="match status" value="1"/>
</dbReference>
<accession>A0A4R3I3N4</accession>
<dbReference type="InterPro" id="IPR035919">
    <property type="entry name" value="EAL_sf"/>
</dbReference>
<dbReference type="PROSITE" id="PS50887">
    <property type="entry name" value="GGDEF"/>
    <property type="match status" value="1"/>
</dbReference>
<evidence type="ECO:0000259" key="7">
    <source>
        <dbReference type="PROSITE" id="PS50887"/>
    </source>
</evidence>
<dbReference type="Pfam" id="PF08448">
    <property type="entry name" value="PAS_4"/>
    <property type="match status" value="1"/>
</dbReference>
<dbReference type="InterPro" id="IPR035965">
    <property type="entry name" value="PAS-like_dom_sf"/>
</dbReference>
<feature type="domain" description="PAC" evidence="4">
    <location>
        <begin position="565"/>
        <end position="617"/>
    </location>
</feature>
<feature type="domain" description="PAS" evidence="3">
    <location>
        <begin position="489"/>
        <end position="537"/>
    </location>
</feature>
<dbReference type="GO" id="GO:0003824">
    <property type="term" value="F:catalytic activity"/>
    <property type="evidence" value="ECO:0007669"/>
    <property type="project" value="UniProtKB-ARBA"/>
</dbReference>
<dbReference type="PROSITE" id="PS50112">
    <property type="entry name" value="PAS"/>
    <property type="match status" value="3"/>
</dbReference>
<dbReference type="InterPro" id="IPR013656">
    <property type="entry name" value="PAS_4"/>
</dbReference>
<dbReference type="InterPro" id="IPR000160">
    <property type="entry name" value="GGDEF_dom"/>
</dbReference>
<dbReference type="Gene3D" id="3.30.70.270">
    <property type="match status" value="1"/>
</dbReference>
<dbReference type="Pfam" id="PF13426">
    <property type="entry name" value="PAS_9"/>
    <property type="match status" value="1"/>
</dbReference>
<feature type="domain" description="PAS" evidence="3">
    <location>
        <begin position="367"/>
        <end position="437"/>
    </location>
</feature>
<dbReference type="EMBL" id="SLZR01000009">
    <property type="protein sequence ID" value="TCS40444.1"/>
    <property type="molecule type" value="Genomic_DNA"/>
</dbReference>
<dbReference type="Pfam" id="PF00672">
    <property type="entry name" value="HAMP"/>
    <property type="match status" value="1"/>
</dbReference>
<dbReference type="InterPro" id="IPR001610">
    <property type="entry name" value="PAC"/>
</dbReference>
<dbReference type="InterPro" id="IPR013767">
    <property type="entry name" value="PAS_fold"/>
</dbReference>
<dbReference type="NCBIfam" id="TIGR00229">
    <property type="entry name" value="sensory_box"/>
    <property type="match status" value="2"/>
</dbReference>
<gene>
    <name evidence="8" type="ORF">BCF53_109154</name>
</gene>
<dbReference type="SUPFAM" id="SSF55785">
    <property type="entry name" value="PYP-like sensor domain (PAS domain)"/>
    <property type="match status" value="3"/>
</dbReference>
<dbReference type="PROSITE" id="PS50883">
    <property type="entry name" value="EAL"/>
    <property type="match status" value="1"/>
</dbReference>
<dbReference type="Gene3D" id="3.30.450.20">
    <property type="entry name" value="PAS domain"/>
    <property type="match status" value="3"/>
</dbReference>
<evidence type="ECO:0000259" key="6">
    <source>
        <dbReference type="PROSITE" id="PS50885"/>
    </source>
</evidence>
<dbReference type="PROSITE" id="PS50113">
    <property type="entry name" value="PAC"/>
    <property type="match status" value="2"/>
</dbReference>
<feature type="domain" description="PAC" evidence="4">
    <location>
        <begin position="314"/>
        <end position="366"/>
    </location>
</feature>
<feature type="domain" description="EAL" evidence="5">
    <location>
        <begin position="792"/>
        <end position="1047"/>
    </location>
</feature>
<dbReference type="Proteomes" id="UP000295793">
    <property type="component" value="Unassembled WGS sequence"/>
</dbReference>
<dbReference type="PANTHER" id="PTHR44757">
    <property type="entry name" value="DIGUANYLATE CYCLASE DGCP"/>
    <property type="match status" value="1"/>
</dbReference>
<reference evidence="8 9" key="1">
    <citation type="submission" date="2019-03" db="EMBL/GenBank/DDBJ databases">
        <title>Genomic Encyclopedia of Archaeal and Bacterial Type Strains, Phase II (KMG-II): from individual species to whole genera.</title>
        <authorList>
            <person name="Goeker M."/>
        </authorList>
    </citation>
    <scope>NUCLEOTIDE SEQUENCE [LARGE SCALE GENOMIC DNA]</scope>
    <source>
        <strain evidence="8 9">DSM 15388</strain>
    </source>
</reference>
<dbReference type="PROSITE" id="PS50885">
    <property type="entry name" value="HAMP"/>
    <property type="match status" value="1"/>
</dbReference>
<dbReference type="SUPFAM" id="SSF141868">
    <property type="entry name" value="EAL domain-like"/>
    <property type="match status" value="1"/>
</dbReference>
<dbReference type="Pfam" id="PF00990">
    <property type="entry name" value="GGDEF"/>
    <property type="match status" value="1"/>
</dbReference>
<evidence type="ECO:0000259" key="4">
    <source>
        <dbReference type="PROSITE" id="PS50113"/>
    </source>
</evidence>
<dbReference type="SMART" id="SM00086">
    <property type="entry name" value="PAC"/>
    <property type="match status" value="2"/>
</dbReference>
<dbReference type="InterPro" id="IPR029787">
    <property type="entry name" value="Nucleotide_cyclase"/>
</dbReference>
<dbReference type="SMART" id="SM00267">
    <property type="entry name" value="GGDEF"/>
    <property type="match status" value="1"/>
</dbReference>
<dbReference type="Gene3D" id="3.20.20.450">
    <property type="entry name" value="EAL domain"/>
    <property type="match status" value="1"/>
</dbReference>
<dbReference type="GO" id="GO:0006355">
    <property type="term" value="P:regulation of DNA-templated transcription"/>
    <property type="evidence" value="ECO:0007669"/>
    <property type="project" value="InterPro"/>
</dbReference>
<dbReference type="InterPro" id="IPR003660">
    <property type="entry name" value="HAMP_dom"/>
</dbReference>